<protein>
    <recommendedName>
        <fullName evidence="1">Protein kinase domain-containing protein</fullName>
    </recommendedName>
</protein>
<keyword evidence="3" id="KW-1185">Reference proteome</keyword>
<dbReference type="HOGENOM" id="CLU_000288_7_18_1"/>
<dbReference type="EMBL" id="KN823035">
    <property type="protein sequence ID" value="KIO25798.1"/>
    <property type="molecule type" value="Genomic_DNA"/>
</dbReference>
<proteinExistence type="predicted"/>
<dbReference type="GO" id="GO:0004674">
    <property type="term" value="F:protein serine/threonine kinase activity"/>
    <property type="evidence" value="ECO:0007669"/>
    <property type="project" value="TreeGrafter"/>
</dbReference>
<reference evidence="2 3" key="1">
    <citation type="submission" date="2014-04" db="EMBL/GenBank/DDBJ databases">
        <authorList>
            <consortium name="DOE Joint Genome Institute"/>
            <person name="Kuo A."/>
            <person name="Girlanda M."/>
            <person name="Perotto S."/>
            <person name="Kohler A."/>
            <person name="Nagy L.G."/>
            <person name="Floudas D."/>
            <person name="Copeland A."/>
            <person name="Barry K.W."/>
            <person name="Cichocki N."/>
            <person name="Veneault-Fourrey C."/>
            <person name="LaButti K."/>
            <person name="Lindquist E.A."/>
            <person name="Lipzen A."/>
            <person name="Lundell T."/>
            <person name="Morin E."/>
            <person name="Murat C."/>
            <person name="Sun H."/>
            <person name="Tunlid A."/>
            <person name="Henrissat B."/>
            <person name="Grigoriev I.V."/>
            <person name="Hibbett D.S."/>
            <person name="Martin F."/>
            <person name="Nordberg H.P."/>
            <person name="Cantor M.N."/>
            <person name="Hua S.X."/>
        </authorList>
    </citation>
    <scope>NUCLEOTIDE SEQUENCE [LARGE SCALE GENOMIC DNA]</scope>
    <source>
        <strain evidence="2 3">MUT 4182</strain>
    </source>
</reference>
<gene>
    <name evidence="2" type="ORF">M407DRAFT_206989</name>
</gene>
<evidence type="ECO:0000313" key="3">
    <source>
        <dbReference type="Proteomes" id="UP000054248"/>
    </source>
</evidence>
<dbReference type="GO" id="GO:0005524">
    <property type="term" value="F:ATP binding"/>
    <property type="evidence" value="ECO:0007669"/>
    <property type="project" value="InterPro"/>
</dbReference>
<dbReference type="PANTHER" id="PTHR44329">
    <property type="entry name" value="SERINE/THREONINE-PROTEIN KINASE TNNI3K-RELATED"/>
    <property type="match status" value="1"/>
</dbReference>
<reference evidence="3" key="2">
    <citation type="submission" date="2015-01" db="EMBL/GenBank/DDBJ databases">
        <title>Evolutionary Origins and Diversification of the Mycorrhizal Mutualists.</title>
        <authorList>
            <consortium name="DOE Joint Genome Institute"/>
            <consortium name="Mycorrhizal Genomics Consortium"/>
            <person name="Kohler A."/>
            <person name="Kuo A."/>
            <person name="Nagy L.G."/>
            <person name="Floudas D."/>
            <person name="Copeland A."/>
            <person name="Barry K.W."/>
            <person name="Cichocki N."/>
            <person name="Veneault-Fourrey C."/>
            <person name="LaButti K."/>
            <person name="Lindquist E.A."/>
            <person name="Lipzen A."/>
            <person name="Lundell T."/>
            <person name="Morin E."/>
            <person name="Murat C."/>
            <person name="Riley R."/>
            <person name="Ohm R."/>
            <person name="Sun H."/>
            <person name="Tunlid A."/>
            <person name="Henrissat B."/>
            <person name="Grigoriev I.V."/>
            <person name="Hibbett D.S."/>
            <person name="Martin F."/>
        </authorList>
    </citation>
    <scope>NUCLEOTIDE SEQUENCE [LARGE SCALE GENOMIC DNA]</scope>
    <source>
        <strain evidence="3">MUT 4182</strain>
    </source>
</reference>
<dbReference type="STRING" id="1051891.A0A0C3KWG8"/>
<sequence length="218" mass="23300">MAEHPNILPFIGYQVDKTGTPLLVSPWCQNGNLASYVETNPNLSRTEKLKLLHGASRGLAHLHTLSTPIVHGDIKPQNIIVQDNNEAALCDFGISKIVLAVGQRSGLTTSGSTLGSAKFQAPEILMGDADEAVATTASDVYAFGAVILATMSGKPPFAGKSDVMALIAVSSGQTPARKDHPRLPATDPLWNLLEACWSFQPEARPTMVEVVFKLKDEL</sequence>
<name>A0A0C3KWG8_9AGAM</name>
<accession>A0A0C3KWG8</accession>
<dbReference type="InterPro" id="IPR011009">
    <property type="entry name" value="Kinase-like_dom_sf"/>
</dbReference>
<dbReference type="InterPro" id="IPR051681">
    <property type="entry name" value="Ser/Thr_Kinases-Pseudokinases"/>
</dbReference>
<dbReference type="OrthoDB" id="346907at2759"/>
<dbReference type="InterPro" id="IPR008271">
    <property type="entry name" value="Ser/Thr_kinase_AS"/>
</dbReference>
<feature type="domain" description="Protein kinase" evidence="1">
    <location>
        <begin position="1"/>
        <end position="218"/>
    </location>
</feature>
<dbReference type="PROSITE" id="PS50011">
    <property type="entry name" value="PROTEIN_KINASE_DOM"/>
    <property type="match status" value="1"/>
</dbReference>
<evidence type="ECO:0000313" key="2">
    <source>
        <dbReference type="EMBL" id="KIO25798.1"/>
    </source>
</evidence>
<dbReference type="AlphaFoldDB" id="A0A0C3KWG8"/>
<evidence type="ECO:0000259" key="1">
    <source>
        <dbReference type="PROSITE" id="PS50011"/>
    </source>
</evidence>
<dbReference type="SUPFAM" id="SSF56112">
    <property type="entry name" value="Protein kinase-like (PK-like)"/>
    <property type="match status" value="1"/>
</dbReference>
<dbReference type="PANTHER" id="PTHR44329:SF214">
    <property type="entry name" value="PROTEIN KINASE DOMAIN-CONTAINING PROTEIN"/>
    <property type="match status" value="1"/>
</dbReference>
<dbReference type="Pfam" id="PF07714">
    <property type="entry name" value="PK_Tyr_Ser-Thr"/>
    <property type="match status" value="1"/>
</dbReference>
<dbReference type="InterPro" id="IPR001245">
    <property type="entry name" value="Ser-Thr/Tyr_kinase_cat_dom"/>
</dbReference>
<dbReference type="PROSITE" id="PS00108">
    <property type="entry name" value="PROTEIN_KINASE_ST"/>
    <property type="match status" value="1"/>
</dbReference>
<dbReference type="Gene3D" id="1.10.510.10">
    <property type="entry name" value="Transferase(Phosphotransferase) domain 1"/>
    <property type="match status" value="1"/>
</dbReference>
<dbReference type="CDD" id="cd14014">
    <property type="entry name" value="STKc_PknB_like"/>
    <property type="match status" value="1"/>
</dbReference>
<dbReference type="SMART" id="SM00220">
    <property type="entry name" value="S_TKc"/>
    <property type="match status" value="1"/>
</dbReference>
<dbReference type="InterPro" id="IPR000719">
    <property type="entry name" value="Prot_kinase_dom"/>
</dbReference>
<dbReference type="Proteomes" id="UP000054248">
    <property type="component" value="Unassembled WGS sequence"/>
</dbReference>
<organism evidence="2 3">
    <name type="scientific">Tulasnella calospora MUT 4182</name>
    <dbReference type="NCBI Taxonomy" id="1051891"/>
    <lineage>
        <taxon>Eukaryota</taxon>
        <taxon>Fungi</taxon>
        <taxon>Dikarya</taxon>
        <taxon>Basidiomycota</taxon>
        <taxon>Agaricomycotina</taxon>
        <taxon>Agaricomycetes</taxon>
        <taxon>Cantharellales</taxon>
        <taxon>Tulasnellaceae</taxon>
        <taxon>Tulasnella</taxon>
    </lineage>
</organism>